<dbReference type="EMBL" id="JAOUSF010000004">
    <property type="protein sequence ID" value="MCU9614631.1"/>
    <property type="molecule type" value="Genomic_DNA"/>
</dbReference>
<evidence type="ECO:0000313" key="2">
    <source>
        <dbReference type="Proteomes" id="UP001209318"/>
    </source>
</evidence>
<accession>A0AAE3IWE6</accession>
<gene>
    <name evidence="1" type="ORF">OEV98_13890</name>
</gene>
<keyword evidence="2" id="KW-1185">Reference proteome</keyword>
<proteinExistence type="predicted"/>
<comment type="caution">
    <text evidence="1">The sequence shown here is derived from an EMBL/GenBank/DDBJ whole genome shotgun (WGS) entry which is preliminary data.</text>
</comment>
<evidence type="ECO:0000313" key="1">
    <source>
        <dbReference type="EMBL" id="MCU9614631.1"/>
    </source>
</evidence>
<sequence length="49" mass="5564">MGNDDVDRYYFPNIASYISDDCCYDSGDDADDGGDYYSLYNVLISVKIF</sequence>
<name>A0AAE3IWE6_9BACI</name>
<organism evidence="1 2">
    <name type="scientific">Perspicuibacillus lycopersici</name>
    <dbReference type="NCBI Taxonomy" id="1325689"/>
    <lineage>
        <taxon>Bacteria</taxon>
        <taxon>Bacillati</taxon>
        <taxon>Bacillota</taxon>
        <taxon>Bacilli</taxon>
        <taxon>Bacillales</taxon>
        <taxon>Bacillaceae</taxon>
        <taxon>Perspicuibacillus</taxon>
    </lineage>
</organism>
<dbReference type="AlphaFoldDB" id="A0AAE3IWE6"/>
<dbReference type="RefSeq" id="WP_263073934.1">
    <property type="nucleotide sequence ID" value="NZ_JAOUSF010000004.1"/>
</dbReference>
<reference evidence="1" key="1">
    <citation type="submission" date="2022-10" db="EMBL/GenBank/DDBJ databases">
        <title>Description of Fervidibacillus gen. nov. in the family Fervidibacillaceae fam. nov. with two species, Fervidibacillus albus sp. nov., and Fervidibacillus halotolerans sp. nov., isolated from tidal flat sediments.</title>
        <authorList>
            <person name="Kwon K.K."/>
            <person name="Yang S.-H."/>
        </authorList>
    </citation>
    <scope>NUCLEOTIDE SEQUENCE</scope>
    <source>
        <strain evidence="1">JCM 19140</strain>
    </source>
</reference>
<dbReference type="Proteomes" id="UP001209318">
    <property type="component" value="Unassembled WGS sequence"/>
</dbReference>
<protein>
    <submittedName>
        <fullName evidence="1">Uncharacterized protein</fullName>
    </submittedName>
</protein>